<dbReference type="InterPro" id="IPR051331">
    <property type="entry name" value="Chorismate_mutase-related"/>
</dbReference>
<keyword evidence="4" id="KW-1185">Reference proteome</keyword>
<feature type="domain" description="Chorismate mutase" evidence="2">
    <location>
        <begin position="1"/>
        <end position="90"/>
    </location>
</feature>
<dbReference type="GO" id="GO:0046417">
    <property type="term" value="P:chorismate metabolic process"/>
    <property type="evidence" value="ECO:0007669"/>
    <property type="project" value="InterPro"/>
</dbReference>
<name>A0A3S9T185_9FIRM</name>
<dbReference type="GO" id="GO:0004106">
    <property type="term" value="F:chorismate mutase activity"/>
    <property type="evidence" value="ECO:0007669"/>
    <property type="project" value="InterPro"/>
</dbReference>
<evidence type="ECO:0000313" key="3">
    <source>
        <dbReference type="EMBL" id="AZR74182.1"/>
    </source>
</evidence>
<keyword evidence="1" id="KW-0413">Isomerase</keyword>
<dbReference type="PANTHER" id="PTHR38041">
    <property type="entry name" value="CHORISMATE MUTASE"/>
    <property type="match status" value="1"/>
</dbReference>
<organism evidence="3 4">
    <name type="scientific">Anoxybacter fermentans</name>
    <dbReference type="NCBI Taxonomy" id="1323375"/>
    <lineage>
        <taxon>Bacteria</taxon>
        <taxon>Bacillati</taxon>
        <taxon>Bacillota</taxon>
        <taxon>Clostridia</taxon>
        <taxon>Halanaerobiales</taxon>
        <taxon>Anoxybacter</taxon>
    </lineage>
</organism>
<accession>A0A3S9T185</accession>
<evidence type="ECO:0000256" key="1">
    <source>
        <dbReference type="ARBA" id="ARBA00023235"/>
    </source>
</evidence>
<dbReference type="Pfam" id="PF01817">
    <property type="entry name" value="CM_2"/>
    <property type="match status" value="1"/>
</dbReference>
<evidence type="ECO:0000259" key="2">
    <source>
        <dbReference type="PROSITE" id="PS51168"/>
    </source>
</evidence>
<dbReference type="Proteomes" id="UP000267250">
    <property type="component" value="Chromosome"/>
</dbReference>
<dbReference type="Gene3D" id="1.20.59.10">
    <property type="entry name" value="Chorismate mutase"/>
    <property type="match status" value="1"/>
</dbReference>
<proteinExistence type="predicted"/>
<dbReference type="SUPFAM" id="SSF48600">
    <property type="entry name" value="Chorismate mutase II"/>
    <property type="match status" value="1"/>
</dbReference>
<dbReference type="KEGG" id="aft:BBF96_12715"/>
<dbReference type="EMBL" id="CP016379">
    <property type="protein sequence ID" value="AZR74182.1"/>
    <property type="molecule type" value="Genomic_DNA"/>
</dbReference>
<reference evidence="3 4" key="1">
    <citation type="submission" date="2016-07" db="EMBL/GenBank/DDBJ databases">
        <title>Genome and transcriptome analysis of iron-reducing fermentative bacteria Anoxybacter fermentans.</title>
        <authorList>
            <person name="Zeng X."/>
            <person name="Shao Z."/>
        </authorList>
    </citation>
    <scope>NUCLEOTIDE SEQUENCE [LARGE SCALE GENOMIC DNA]</scope>
    <source>
        <strain evidence="3 4">DY22613</strain>
    </source>
</reference>
<gene>
    <name evidence="3" type="ORF">BBF96_12715</name>
</gene>
<dbReference type="PROSITE" id="PS51168">
    <property type="entry name" value="CHORISMATE_MUT_2"/>
    <property type="match status" value="1"/>
</dbReference>
<dbReference type="RefSeq" id="WP_164731059.1">
    <property type="nucleotide sequence ID" value="NZ_CP016379.1"/>
</dbReference>
<dbReference type="InterPro" id="IPR036979">
    <property type="entry name" value="CM_dom_sf"/>
</dbReference>
<dbReference type="PANTHER" id="PTHR38041:SF1">
    <property type="entry name" value="CHORISMATE MUTASE"/>
    <property type="match status" value="1"/>
</dbReference>
<dbReference type="AlphaFoldDB" id="A0A3S9T185"/>
<dbReference type="SMART" id="SM00830">
    <property type="entry name" value="CM_2"/>
    <property type="match status" value="1"/>
</dbReference>
<dbReference type="InterPro" id="IPR002701">
    <property type="entry name" value="CM_II_prokaryot"/>
</dbReference>
<dbReference type="GO" id="GO:0009697">
    <property type="term" value="P:salicylic acid biosynthetic process"/>
    <property type="evidence" value="ECO:0007669"/>
    <property type="project" value="TreeGrafter"/>
</dbReference>
<protein>
    <recommendedName>
        <fullName evidence="2">Chorismate mutase domain-containing protein</fullName>
    </recommendedName>
</protein>
<dbReference type="InterPro" id="IPR036263">
    <property type="entry name" value="Chorismate_II_sf"/>
</dbReference>
<evidence type="ECO:0000313" key="4">
    <source>
        <dbReference type="Proteomes" id="UP000267250"/>
    </source>
</evidence>
<sequence>MKKEQLQFLREKLDKINLEILKLLNIRGRIVQKIGQVKMEIGYTLIDAKREKEILQNLFLHNQGPFSNQQITAIFQEIFRQSIELQKEIFNIKRMKD</sequence>